<evidence type="ECO:0000313" key="1">
    <source>
        <dbReference type="EMBL" id="NEL55959.1"/>
    </source>
</evidence>
<keyword evidence="2" id="KW-1185">Reference proteome</keyword>
<gene>
    <name evidence="1" type="ORF">G1H19_18445</name>
</gene>
<reference evidence="1 2" key="1">
    <citation type="submission" date="2020-02" db="EMBL/GenBank/DDBJ databases">
        <title>The whole genome sequence of CPCC 205119.</title>
        <authorList>
            <person name="Jiang Z."/>
        </authorList>
    </citation>
    <scope>NUCLEOTIDE SEQUENCE [LARGE SCALE GENOMIC DNA]</scope>
    <source>
        <strain evidence="1 2">CPCC 205119</strain>
    </source>
</reference>
<evidence type="ECO:0000313" key="2">
    <source>
        <dbReference type="Proteomes" id="UP000470470"/>
    </source>
</evidence>
<proteinExistence type="predicted"/>
<comment type="caution">
    <text evidence="1">The sequence shown here is derived from an EMBL/GenBank/DDBJ whole genome shotgun (WGS) entry which is preliminary data.</text>
</comment>
<dbReference type="AlphaFoldDB" id="A0A7K3WJ71"/>
<organism evidence="1 2">
    <name type="scientific">Goekera deserti</name>
    <dbReference type="NCBI Taxonomy" id="2497753"/>
    <lineage>
        <taxon>Bacteria</taxon>
        <taxon>Bacillati</taxon>
        <taxon>Actinomycetota</taxon>
        <taxon>Actinomycetes</taxon>
        <taxon>Geodermatophilales</taxon>
        <taxon>Geodermatophilaceae</taxon>
        <taxon>Goekera</taxon>
    </lineage>
</organism>
<dbReference type="EMBL" id="JAAGWK010000027">
    <property type="protein sequence ID" value="NEL55959.1"/>
    <property type="molecule type" value="Genomic_DNA"/>
</dbReference>
<protein>
    <submittedName>
        <fullName evidence="1">Uncharacterized protein</fullName>
    </submittedName>
</protein>
<sequence length="136" mass="15277">MFSRISTGAGFGPNDDEMAIKKFLANMVIASNFVEMRLLEAAWPGPSGLQCLCLVFRQVSDGDELNIEKVKKGRDGTHTFAVEFDWLSDVFLDPVRGPWEVLTYMMFTLTTLHSEGELQIPHLPAVEFIPLELRGE</sequence>
<name>A0A7K3WJ71_9ACTN</name>
<dbReference type="RefSeq" id="WP_152730576.1">
    <property type="nucleotide sequence ID" value="NZ_JAABOZ010000002.1"/>
</dbReference>
<accession>A0A7K3WJ71</accession>
<dbReference type="Proteomes" id="UP000470470">
    <property type="component" value="Unassembled WGS sequence"/>
</dbReference>